<feature type="compositionally biased region" description="Polar residues" evidence="10">
    <location>
        <begin position="165"/>
        <end position="175"/>
    </location>
</feature>
<dbReference type="EMBL" id="CAWYQH010000141">
    <property type="protein sequence ID" value="CAK8694433.1"/>
    <property type="molecule type" value="Genomic_DNA"/>
</dbReference>
<dbReference type="InterPro" id="IPR000727">
    <property type="entry name" value="T_SNARE_dom"/>
</dbReference>
<comment type="function">
    <text evidence="2">SNAREs, soluble N-ethylmaleimide-sensitive factor-attachment protein receptors, are essential proteins for fusion of cellular membranes. SNAREs localized on opposing membranes assemble to form a trans-SNARE complex, an extended, parallel four alpha-helical bundle that drives membrane fusion. SNAP29 is a SNARE involved in autophagy through the direct control of autophagosome membrane fusion with the lysososome membrane. Also plays a role in ciliogenesis by regulating membrane fusions.</text>
</comment>
<comment type="caution">
    <text evidence="12">The sequence shown here is derived from an EMBL/GenBank/DDBJ whole genome shotgun (WGS) entry which is preliminary data.</text>
</comment>
<dbReference type="CDD" id="cd15887">
    <property type="entry name" value="SNARE_SNAP29N"/>
    <property type="match status" value="1"/>
</dbReference>
<dbReference type="Pfam" id="PF12352">
    <property type="entry name" value="V-SNARE_C"/>
    <property type="match status" value="1"/>
</dbReference>
<sequence>MSRGNRWLDDDIEPVRKGTSRWQDDDDVEDFDPNKDYFTQVVQRKEYNMVESTQRSLRMLDESERVGVSTAEELVRQGEVLRKTEQRVDKMEQDLKESDRHLRSIKSIWGAFVNKFSKEPPPSKPISYDDKADENGAQPKLKDAIDGCDRAEEHRRDASEHPVLQRQQQSKQLYTEQEKAKSSGMQEVEENLGLMGQSLSRLKQLGLGMQAEIDSQDPVIERLGGKINNVDSKIHRTNKEMIKINRS</sequence>
<dbReference type="Gene3D" id="1.20.5.110">
    <property type="match status" value="2"/>
</dbReference>
<feature type="domain" description="T-SNARE coiled-coil homology" evidence="11">
    <location>
        <begin position="182"/>
        <end position="244"/>
    </location>
</feature>
<evidence type="ECO:0000313" key="12">
    <source>
        <dbReference type="EMBL" id="CAK8694433.1"/>
    </source>
</evidence>
<protein>
    <recommendedName>
        <fullName evidence="5">Synaptosomal-associated protein 29</fullName>
    </recommendedName>
    <alternativeName>
        <fullName evidence="6">Soluble 29 kDa NSF attachment protein</fullName>
    </alternativeName>
    <alternativeName>
        <fullName evidence="7">Vesicle-membrane fusion protein SNAP-29</fullName>
    </alternativeName>
</protein>
<evidence type="ECO:0000256" key="6">
    <source>
        <dbReference type="ARBA" id="ARBA00042308"/>
    </source>
</evidence>
<dbReference type="CDD" id="cd15856">
    <property type="entry name" value="SNARE_SNAP29C"/>
    <property type="match status" value="1"/>
</dbReference>
<evidence type="ECO:0000256" key="4">
    <source>
        <dbReference type="ARBA" id="ARBA00037854"/>
    </source>
</evidence>
<comment type="subunit">
    <text evidence="8">Forms a SNARE complex, composed of VAMP8, SNAP29 and STX17, involved in fusion of autophagosome with lysosome. Interacts with multiple syntaxins including STX6. Interacts with EIPR1. Interacts with STX17; this interaction is increased in the absence of TMEM39A.</text>
</comment>
<evidence type="ECO:0000256" key="2">
    <source>
        <dbReference type="ARBA" id="ARBA00037064"/>
    </source>
</evidence>
<dbReference type="PANTHER" id="PTHR19305:SF9">
    <property type="entry name" value="SYNAPTOSOMAL-ASSOCIATED PROTEIN 29"/>
    <property type="match status" value="1"/>
</dbReference>
<evidence type="ECO:0000259" key="11">
    <source>
        <dbReference type="PROSITE" id="PS50192"/>
    </source>
</evidence>
<dbReference type="PANTHER" id="PTHR19305">
    <property type="entry name" value="SYNAPTOSOMAL ASSOCIATED PROTEIN"/>
    <property type="match status" value="1"/>
</dbReference>
<organism evidence="12 13">
    <name type="scientific">Clavelina lepadiformis</name>
    <name type="common">Light-bulb sea squirt</name>
    <name type="synonym">Ascidia lepadiformis</name>
    <dbReference type="NCBI Taxonomy" id="159417"/>
    <lineage>
        <taxon>Eukaryota</taxon>
        <taxon>Metazoa</taxon>
        <taxon>Chordata</taxon>
        <taxon>Tunicata</taxon>
        <taxon>Ascidiacea</taxon>
        <taxon>Aplousobranchia</taxon>
        <taxon>Clavelinidae</taxon>
        <taxon>Clavelina</taxon>
    </lineage>
</organism>
<feature type="region of interest" description="Disordered" evidence="10">
    <location>
        <begin position="1"/>
        <end position="28"/>
    </location>
</feature>
<keyword evidence="9" id="KW-0175">Coiled coil</keyword>
<dbReference type="SUPFAM" id="SSF58038">
    <property type="entry name" value="SNARE fusion complex"/>
    <property type="match status" value="2"/>
</dbReference>
<dbReference type="SMART" id="SM00397">
    <property type="entry name" value="t_SNARE"/>
    <property type="match status" value="2"/>
</dbReference>
<accession>A0ABP0GRS0</accession>
<comment type="similarity">
    <text evidence="1">Belongs to the SNAP-25 family.</text>
</comment>
<evidence type="ECO:0000256" key="9">
    <source>
        <dbReference type="SAM" id="Coils"/>
    </source>
</evidence>
<evidence type="ECO:0000256" key="3">
    <source>
        <dbReference type="ARBA" id="ARBA00037808"/>
    </source>
</evidence>
<evidence type="ECO:0000256" key="5">
    <source>
        <dbReference type="ARBA" id="ARBA00041113"/>
    </source>
</evidence>
<reference evidence="12 13" key="1">
    <citation type="submission" date="2024-02" db="EMBL/GenBank/DDBJ databases">
        <authorList>
            <person name="Daric V."/>
            <person name="Darras S."/>
        </authorList>
    </citation>
    <scope>NUCLEOTIDE SEQUENCE [LARGE SCALE GENOMIC DNA]</scope>
</reference>
<comment type="subcellular location">
    <subcellularLocation>
        <location evidence="3">Cell projection</location>
        <location evidence="3">Cilium membrane</location>
        <topology evidence="3">Peripheral membrane protein</topology>
    </subcellularLocation>
    <subcellularLocation>
        <location evidence="4">Cytoplasmic vesicle</location>
        <location evidence="4">Autophagosome membrane</location>
        <topology evidence="4">Peripheral membrane protein</topology>
    </subcellularLocation>
</comment>
<evidence type="ECO:0000256" key="7">
    <source>
        <dbReference type="ARBA" id="ARBA00043032"/>
    </source>
</evidence>
<keyword evidence="13" id="KW-1185">Reference proteome</keyword>
<name>A0ABP0GRS0_CLALP</name>
<dbReference type="Proteomes" id="UP001642483">
    <property type="component" value="Unassembled WGS sequence"/>
</dbReference>
<feature type="compositionally biased region" description="Basic and acidic residues" evidence="10">
    <location>
        <begin position="1"/>
        <end position="16"/>
    </location>
</feature>
<evidence type="ECO:0000256" key="10">
    <source>
        <dbReference type="SAM" id="MobiDB-lite"/>
    </source>
</evidence>
<feature type="domain" description="T-SNARE coiled-coil homology" evidence="11">
    <location>
        <begin position="43"/>
        <end position="105"/>
    </location>
</feature>
<feature type="coiled-coil region" evidence="9">
    <location>
        <begin position="74"/>
        <end position="101"/>
    </location>
</feature>
<proteinExistence type="inferred from homology"/>
<gene>
    <name evidence="12" type="ORF">CVLEPA_LOCUS27805</name>
</gene>
<feature type="compositionally biased region" description="Basic and acidic residues" evidence="10">
    <location>
        <begin position="127"/>
        <end position="160"/>
    </location>
</feature>
<evidence type="ECO:0000256" key="8">
    <source>
        <dbReference type="ARBA" id="ARBA00046522"/>
    </source>
</evidence>
<evidence type="ECO:0000256" key="1">
    <source>
        <dbReference type="ARBA" id="ARBA00009480"/>
    </source>
</evidence>
<dbReference type="PROSITE" id="PS50192">
    <property type="entry name" value="T_SNARE"/>
    <property type="match status" value="2"/>
</dbReference>
<evidence type="ECO:0000313" key="13">
    <source>
        <dbReference type="Proteomes" id="UP001642483"/>
    </source>
</evidence>
<feature type="region of interest" description="Disordered" evidence="10">
    <location>
        <begin position="119"/>
        <end position="185"/>
    </location>
</feature>